<keyword evidence="2" id="KW-0808">Transferase</keyword>
<dbReference type="AlphaFoldDB" id="A0A2H3KII0"/>
<reference evidence="2 3" key="1">
    <citation type="submission" date="2016-05" db="EMBL/GenBank/DDBJ databases">
        <authorList>
            <person name="Lavstsen T."/>
            <person name="Jespersen J.S."/>
        </authorList>
    </citation>
    <scope>NUCLEOTIDE SEQUENCE [LARGE SCALE GENOMIC DNA]</scope>
    <source>
        <strain evidence="2 3">B7-9</strain>
    </source>
</reference>
<feature type="domain" description="Histidine kinase/HSP90-like ATPase" evidence="1">
    <location>
        <begin position="34"/>
        <end position="134"/>
    </location>
</feature>
<dbReference type="SUPFAM" id="SSF55874">
    <property type="entry name" value="ATPase domain of HSP90 chaperone/DNA topoisomerase II/histidine kinase"/>
    <property type="match status" value="1"/>
</dbReference>
<dbReference type="EMBL" id="LYXE01000171">
    <property type="protein sequence ID" value="PDV96928.1"/>
    <property type="molecule type" value="Genomic_DNA"/>
</dbReference>
<dbReference type="OrthoDB" id="9797578at2"/>
<gene>
    <name evidence="2" type="ORF">A9Q02_19795</name>
</gene>
<evidence type="ECO:0000313" key="2">
    <source>
        <dbReference type="EMBL" id="PDV96928.1"/>
    </source>
</evidence>
<dbReference type="CDD" id="cd16934">
    <property type="entry name" value="HATPase_RsbT-like"/>
    <property type="match status" value="1"/>
</dbReference>
<dbReference type="Gene3D" id="3.30.565.10">
    <property type="entry name" value="Histidine kinase-like ATPase, C-terminal domain"/>
    <property type="match status" value="1"/>
</dbReference>
<evidence type="ECO:0000259" key="1">
    <source>
        <dbReference type="SMART" id="SM00387"/>
    </source>
</evidence>
<dbReference type="RefSeq" id="WP_097654979.1">
    <property type="nucleotide sequence ID" value="NZ_LYXE01000171.1"/>
</dbReference>
<dbReference type="Pfam" id="PF02518">
    <property type="entry name" value="HATPase_c"/>
    <property type="match status" value="1"/>
</dbReference>
<proteinExistence type="predicted"/>
<dbReference type="Proteomes" id="UP000220922">
    <property type="component" value="Unassembled WGS sequence"/>
</dbReference>
<dbReference type="SMART" id="SM00387">
    <property type="entry name" value="HATPase_c"/>
    <property type="match status" value="1"/>
</dbReference>
<keyword evidence="2" id="KW-0723">Serine/threonine-protein kinase</keyword>
<keyword evidence="2" id="KW-0418">Kinase</keyword>
<comment type="caution">
    <text evidence="2">The sequence shown here is derived from an EMBL/GenBank/DDBJ whole genome shotgun (WGS) entry which is preliminary data.</text>
</comment>
<evidence type="ECO:0000313" key="3">
    <source>
        <dbReference type="Proteomes" id="UP000220922"/>
    </source>
</evidence>
<protein>
    <submittedName>
        <fullName evidence="2">Serine/threonine protein kinase</fullName>
    </submittedName>
</protein>
<dbReference type="InterPro" id="IPR003594">
    <property type="entry name" value="HATPase_dom"/>
</dbReference>
<accession>A0A2H3KII0</accession>
<keyword evidence="3" id="KW-1185">Reference proteome</keyword>
<dbReference type="GO" id="GO:0004674">
    <property type="term" value="F:protein serine/threonine kinase activity"/>
    <property type="evidence" value="ECO:0007669"/>
    <property type="project" value="UniProtKB-KW"/>
</dbReference>
<organism evidence="2 3">
    <name type="scientific">Candidatus Chloroploca asiatica</name>
    <dbReference type="NCBI Taxonomy" id="1506545"/>
    <lineage>
        <taxon>Bacteria</taxon>
        <taxon>Bacillati</taxon>
        <taxon>Chloroflexota</taxon>
        <taxon>Chloroflexia</taxon>
        <taxon>Chloroflexales</taxon>
        <taxon>Chloroflexineae</taxon>
        <taxon>Oscillochloridaceae</taxon>
        <taxon>Candidatus Chloroploca</taxon>
    </lineage>
</organism>
<name>A0A2H3KII0_9CHLR</name>
<sequence>MAQPKTAVVRSDLDIVIARTMARDLAKAMSFGAIDQARIATAVSELARNIFLYAGTGKVTVKEIDKGGRKGIEIVCEDQGPGIPDVDLVMQDGYSTSRGMGMGLPGARRLMDEFELKSQEGVGTKITCRKWKSS</sequence>
<dbReference type="InterPro" id="IPR036890">
    <property type="entry name" value="HATPase_C_sf"/>
</dbReference>